<proteinExistence type="predicted"/>
<organism evidence="1 2">
    <name type="scientific">Passalora fulva</name>
    <name type="common">Tomato leaf mold</name>
    <name type="synonym">Cladosporium fulvum</name>
    <dbReference type="NCBI Taxonomy" id="5499"/>
    <lineage>
        <taxon>Eukaryota</taxon>
        <taxon>Fungi</taxon>
        <taxon>Dikarya</taxon>
        <taxon>Ascomycota</taxon>
        <taxon>Pezizomycotina</taxon>
        <taxon>Dothideomycetes</taxon>
        <taxon>Dothideomycetidae</taxon>
        <taxon>Mycosphaerellales</taxon>
        <taxon>Mycosphaerellaceae</taxon>
        <taxon>Fulvia</taxon>
    </lineage>
</organism>
<dbReference type="SUPFAM" id="SSF52540">
    <property type="entry name" value="P-loop containing nucleoside triphosphate hydrolases"/>
    <property type="match status" value="1"/>
</dbReference>
<dbReference type="InterPro" id="IPR027417">
    <property type="entry name" value="P-loop_NTPase"/>
</dbReference>
<evidence type="ECO:0008006" key="3">
    <source>
        <dbReference type="Google" id="ProtNLM"/>
    </source>
</evidence>
<dbReference type="RefSeq" id="XP_047760826.1">
    <property type="nucleotide sequence ID" value="XM_047903513.1"/>
</dbReference>
<dbReference type="Gene3D" id="3.40.50.300">
    <property type="entry name" value="P-loop containing nucleotide triphosphate hydrolases"/>
    <property type="match status" value="1"/>
</dbReference>
<dbReference type="AlphaFoldDB" id="A0A9Q8LFD3"/>
<dbReference type="PANTHER" id="PTHR36978">
    <property type="entry name" value="P-LOOP CONTAINING NUCLEOTIDE TRIPHOSPHATE HYDROLASE"/>
    <property type="match status" value="1"/>
</dbReference>
<keyword evidence="2" id="KW-1185">Reference proteome</keyword>
<dbReference type="Proteomes" id="UP000756132">
    <property type="component" value="Chromosome 4"/>
</dbReference>
<sequence length="296" mass="34076">MPKSAAEEAGLEWTSHCIRPRQPRQKPMEVLCLGLSRTGTMSTYAGLRQLGLNPYHCVEMGRDNSNMTIRKWRKQIEAKYFNGAEQRWKTADDFDEVLWPYDATTDIPCVLFVDELLAAYPNAKVILTERDTAGWIKSVEATFLPILRTKMFTHFLEYIDFEHCYDYFPVLRYSLHVWSGGNWSDTARLGKGYEEHNAYVKSVVPQERLLVWHARDGWEPLCKHLGKPVPDKPFPKINEGDFAAKLHKKVVLPLRLLAVTTKLLKVMAPIVVAWLGWWAYGRGYGDKLMDVVVRSS</sequence>
<reference evidence="1" key="1">
    <citation type="submission" date="2021-12" db="EMBL/GenBank/DDBJ databases">
        <authorList>
            <person name="Zaccaron A."/>
            <person name="Stergiopoulos I."/>
        </authorList>
    </citation>
    <scope>NUCLEOTIDE SEQUENCE</scope>
    <source>
        <strain evidence="1">Race5_Kim</strain>
    </source>
</reference>
<reference evidence="1" key="2">
    <citation type="journal article" date="2022" name="Microb. Genom.">
        <title>A chromosome-scale genome assembly of the tomato pathogen Cladosporium fulvum reveals a compartmentalized genome architecture and the presence of a dispensable chromosome.</title>
        <authorList>
            <person name="Zaccaron A.Z."/>
            <person name="Chen L.H."/>
            <person name="Samaras A."/>
            <person name="Stergiopoulos I."/>
        </authorList>
    </citation>
    <scope>NUCLEOTIDE SEQUENCE</scope>
    <source>
        <strain evidence="1">Race5_Kim</strain>
    </source>
</reference>
<dbReference type="GeneID" id="71984243"/>
<evidence type="ECO:0000313" key="2">
    <source>
        <dbReference type="Proteomes" id="UP000756132"/>
    </source>
</evidence>
<evidence type="ECO:0000313" key="1">
    <source>
        <dbReference type="EMBL" id="UJO16460.1"/>
    </source>
</evidence>
<accession>A0A9Q8LFD3</accession>
<dbReference type="OrthoDB" id="408152at2759"/>
<dbReference type="OMA" id="DIPCILF"/>
<gene>
    <name evidence="1" type="ORF">CLAFUR5_04365</name>
</gene>
<name>A0A9Q8LFD3_PASFU</name>
<protein>
    <recommendedName>
        <fullName evidence="3">P-loop containing nucleoside triphosphate hydrolase protein</fullName>
    </recommendedName>
</protein>
<dbReference type="PANTHER" id="PTHR36978:SF4">
    <property type="entry name" value="P-LOOP CONTAINING NUCLEOSIDE TRIPHOSPHATE HYDROLASE PROTEIN"/>
    <property type="match status" value="1"/>
</dbReference>
<dbReference type="KEGG" id="ffu:CLAFUR5_04365"/>
<dbReference type="EMBL" id="CP090166">
    <property type="protein sequence ID" value="UJO16460.1"/>
    <property type="molecule type" value="Genomic_DNA"/>
</dbReference>
<dbReference type="Pfam" id="PF17784">
    <property type="entry name" value="Sulfotransfer_4"/>
    <property type="match status" value="1"/>
</dbReference>
<dbReference type="InterPro" id="IPR040632">
    <property type="entry name" value="Sulfotransfer_4"/>
</dbReference>